<organism evidence="2 4">
    <name type="scientific">Xanthobacter flavus</name>
    <dbReference type="NCBI Taxonomy" id="281"/>
    <lineage>
        <taxon>Bacteria</taxon>
        <taxon>Pseudomonadati</taxon>
        <taxon>Pseudomonadota</taxon>
        <taxon>Alphaproteobacteria</taxon>
        <taxon>Hyphomicrobiales</taxon>
        <taxon>Xanthobacteraceae</taxon>
        <taxon>Xanthobacter</taxon>
    </lineage>
</organism>
<dbReference type="SUPFAM" id="SSF53474">
    <property type="entry name" value="alpha/beta-Hydrolases"/>
    <property type="match status" value="1"/>
</dbReference>
<reference evidence="2" key="1">
    <citation type="submission" date="2022-12" db="EMBL/GenBank/DDBJ databases">
        <title>Reference genome sequencing for broad-spectrum identification of bacterial and archaeal isolates by mass spectrometry.</title>
        <authorList>
            <person name="Sekiguchi Y."/>
            <person name="Tourlousse D.M."/>
        </authorList>
    </citation>
    <scope>NUCLEOTIDE SEQUENCE</scope>
    <source>
        <strain evidence="2">301</strain>
    </source>
</reference>
<accession>A0A9W6FNC7</accession>
<name>A0A9W6FNC7_XANFL</name>
<reference evidence="3 5" key="2">
    <citation type="submission" date="2023-07" db="EMBL/GenBank/DDBJ databases">
        <title>Genomic Encyclopedia of Type Strains, Phase IV (KMG-IV): sequencing the most valuable type-strain genomes for metagenomic binning, comparative biology and taxonomic classification.</title>
        <authorList>
            <person name="Goeker M."/>
        </authorList>
    </citation>
    <scope>NUCLEOTIDE SEQUENCE [LARGE SCALE GENOMIC DNA]</scope>
    <source>
        <strain evidence="3 5">DSM 338</strain>
    </source>
</reference>
<dbReference type="Proteomes" id="UP001144397">
    <property type="component" value="Unassembled WGS sequence"/>
</dbReference>
<dbReference type="InterPro" id="IPR029058">
    <property type="entry name" value="AB_hydrolase_fold"/>
</dbReference>
<dbReference type="GO" id="GO:0004806">
    <property type="term" value="F:triacylglycerol lipase activity"/>
    <property type="evidence" value="ECO:0007669"/>
    <property type="project" value="TreeGrafter"/>
</dbReference>
<feature type="domain" description="AB hydrolase-1" evidence="1">
    <location>
        <begin position="25"/>
        <end position="276"/>
    </location>
</feature>
<dbReference type="PANTHER" id="PTHR43433:SF5">
    <property type="entry name" value="AB HYDROLASE-1 DOMAIN-CONTAINING PROTEIN"/>
    <property type="match status" value="1"/>
</dbReference>
<dbReference type="Gene3D" id="3.40.50.1820">
    <property type="entry name" value="alpha/beta hydrolase"/>
    <property type="match status" value="1"/>
</dbReference>
<keyword evidence="2" id="KW-0378">Hydrolase</keyword>
<protein>
    <submittedName>
        <fullName evidence="2">Alpha/beta hydrolase</fullName>
    </submittedName>
    <submittedName>
        <fullName evidence="3">Pimeloyl-ACP methyl ester carboxylesterase</fullName>
    </submittedName>
</protein>
<dbReference type="GO" id="GO:0046503">
    <property type="term" value="P:glycerolipid catabolic process"/>
    <property type="evidence" value="ECO:0007669"/>
    <property type="project" value="TreeGrafter"/>
</dbReference>
<dbReference type="Pfam" id="PF00561">
    <property type="entry name" value="Abhydrolase_1"/>
    <property type="match status" value="1"/>
</dbReference>
<dbReference type="AlphaFoldDB" id="A0A9W6FNC7"/>
<dbReference type="RefSeq" id="WP_281809120.1">
    <property type="nucleotide sequence ID" value="NZ_BSDO01000007.1"/>
</dbReference>
<dbReference type="EMBL" id="BSDO01000007">
    <property type="protein sequence ID" value="GLI24332.1"/>
    <property type="molecule type" value="Genomic_DNA"/>
</dbReference>
<evidence type="ECO:0000313" key="5">
    <source>
        <dbReference type="Proteomes" id="UP001245370"/>
    </source>
</evidence>
<dbReference type="EMBL" id="JAVDPY010000009">
    <property type="protein sequence ID" value="MDR6335843.1"/>
    <property type="molecule type" value="Genomic_DNA"/>
</dbReference>
<evidence type="ECO:0000313" key="4">
    <source>
        <dbReference type="Proteomes" id="UP001144397"/>
    </source>
</evidence>
<keyword evidence="5" id="KW-1185">Reference proteome</keyword>
<proteinExistence type="predicted"/>
<dbReference type="Proteomes" id="UP001245370">
    <property type="component" value="Unassembled WGS sequence"/>
</dbReference>
<evidence type="ECO:0000313" key="2">
    <source>
        <dbReference type="EMBL" id="GLI24332.1"/>
    </source>
</evidence>
<comment type="caution">
    <text evidence="2">The sequence shown here is derived from an EMBL/GenBank/DDBJ whole genome shotgun (WGS) entry which is preliminary data.</text>
</comment>
<gene>
    <name evidence="3" type="ORF">GGQ86_004341</name>
    <name evidence="2" type="ORF">XFLAVUS301_40060</name>
</gene>
<evidence type="ECO:0000313" key="3">
    <source>
        <dbReference type="EMBL" id="MDR6335843.1"/>
    </source>
</evidence>
<evidence type="ECO:0000259" key="1">
    <source>
        <dbReference type="Pfam" id="PF00561"/>
    </source>
</evidence>
<dbReference type="InterPro" id="IPR050471">
    <property type="entry name" value="AB_hydrolase"/>
</dbReference>
<dbReference type="InterPro" id="IPR000073">
    <property type="entry name" value="AB_hydrolase_1"/>
</dbReference>
<dbReference type="GeneID" id="95764780"/>
<dbReference type="PANTHER" id="PTHR43433">
    <property type="entry name" value="HYDROLASE, ALPHA/BETA FOLD FAMILY PROTEIN"/>
    <property type="match status" value="1"/>
</dbReference>
<sequence length="305" mass="31867">MPRVKANGLDIAFDSFGPLDGEAILLIAGLGVQMIRWPDAFCAALAGYGFRVIRFDNRDAGGSIHLDQYAPPDLGPLVAALMAGRRPEVPYTLHDMAADAVGLLDALAIPRAHVVGLSMGGMIAQIMASEHPGRVLSLTSIMSGTGNPALPQAEPDVLAMMMRPAPDPVLDEAGFVAHSLAFARRIAGPAHPVDDGAHRRLVLEEARRAHDPRGARRQLAAMVVAGDRRARLATIALPALVIHGACDPLIPPACGADTAASITGAEFLLVEGMGHHLPASLHRRVADAIVRLARSAGGDQAGACH</sequence>